<evidence type="ECO:0000313" key="9">
    <source>
        <dbReference type="EMBL" id="KAK9037648.1"/>
    </source>
</evidence>
<evidence type="ECO:0000313" key="10">
    <source>
        <dbReference type="Proteomes" id="UP001396334"/>
    </source>
</evidence>
<sequence>MSTTVEEQKQQKAFGWAATDQSGTLSPFNFSRRENGDEDVTLKILYCGVCHSDLHVLKNEWGFTSYPVVPGHEIVGVATKVGKNVTNFKVGDRVGVGVFVGSCKTCECCQQDLENYCPQIIFTFNSYNPDGTKTYGGYSDMIVVDQRYVLRFPDNLPLDAGAPLLCAGITVYSSMKYYGMTEAGKHLGVAGLGGLGHVAVKIAKAFGLKVTVISSSPDKESEAINRLEADSFLLSSDPAKMKSAIGSMDYIIDTVSAAHPLLPLLSVLKVNGKLVTVGLPNKPLELPVFPLVFGRKLVGGSDVGGMKETQEMLDFCAKHNIAADIELIRMDEINTAMERLAKSDVRYRFVIDVGNSLSHQLMSLEANDQTTSGFTQVSLSQSNFELQRPYDKSPRERYSFNNGVHRLWVYSTDKPHTPTSHTEPRTEIRIRGYDYSSGVWQFEGEAYIPRGTTGATVMQIFGGSSRATTIMLQVYDGELAAYRRSERLLSNMYNRWFKVNVIHDVGASNVKVYIDGVLRYEGSGAGGHYHYFKFGVYAADGPSHRMESRWRGIRVLTKN</sequence>
<dbReference type="InterPro" id="IPR002328">
    <property type="entry name" value="ADH_Zn_CS"/>
</dbReference>
<reference evidence="9 10" key="1">
    <citation type="journal article" date="2024" name="G3 (Bethesda)">
        <title>Genome assembly of Hibiscus sabdariffa L. provides insights into metabolisms of medicinal natural products.</title>
        <authorList>
            <person name="Kim T."/>
        </authorList>
    </citation>
    <scope>NUCLEOTIDE SEQUENCE [LARGE SCALE GENOMIC DNA]</scope>
    <source>
        <strain evidence="9">TK-2024</strain>
        <tissue evidence="9">Old leaves</tissue>
    </source>
</reference>
<accession>A0ABR2TJI7</accession>
<keyword evidence="10" id="KW-1185">Reference proteome</keyword>
<dbReference type="SUPFAM" id="SSF51735">
    <property type="entry name" value="NAD(P)-binding Rossmann-fold domains"/>
    <property type="match status" value="1"/>
</dbReference>
<dbReference type="Gene3D" id="3.40.50.720">
    <property type="entry name" value="NAD(P)-binding Rossmann-like Domain"/>
    <property type="match status" value="1"/>
</dbReference>
<dbReference type="Gene3D" id="2.60.120.200">
    <property type="match status" value="1"/>
</dbReference>
<comment type="subunit">
    <text evidence="3">Homodimer.</text>
</comment>
<dbReference type="PROSITE" id="PS00059">
    <property type="entry name" value="ADH_ZINC"/>
    <property type="match status" value="1"/>
</dbReference>
<dbReference type="SMART" id="SM00829">
    <property type="entry name" value="PKS_ER"/>
    <property type="match status" value="1"/>
</dbReference>
<evidence type="ECO:0000256" key="3">
    <source>
        <dbReference type="ARBA" id="ARBA00011738"/>
    </source>
</evidence>
<dbReference type="InterPro" id="IPR036291">
    <property type="entry name" value="NAD(P)-bd_dom_sf"/>
</dbReference>
<organism evidence="9 10">
    <name type="scientific">Hibiscus sabdariffa</name>
    <name type="common">roselle</name>
    <dbReference type="NCBI Taxonomy" id="183260"/>
    <lineage>
        <taxon>Eukaryota</taxon>
        <taxon>Viridiplantae</taxon>
        <taxon>Streptophyta</taxon>
        <taxon>Embryophyta</taxon>
        <taxon>Tracheophyta</taxon>
        <taxon>Spermatophyta</taxon>
        <taxon>Magnoliopsida</taxon>
        <taxon>eudicotyledons</taxon>
        <taxon>Gunneridae</taxon>
        <taxon>Pentapetalae</taxon>
        <taxon>rosids</taxon>
        <taxon>malvids</taxon>
        <taxon>Malvales</taxon>
        <taxon>Malvaceae</taxon>
        <taxon>Malvoideae</taxon>
        <taxon>Hibiscus</taxon>
    </lineage>
</organism>
<dbReference type="Pfam" id="PF08787">
    <property type="entry name" value="Alginate_lyase2"/>
    <property type="match status" value="1"/>
</dbReference>
<gene>
    <name evidence="9" type="ORF">V6N11_022550</name>
</gene>
<evidence type="ECO:0000256" key="6">
    <source>
        <dbReference type="ARBA" id="ARBA00023002"/>
    </source>
</evidence>
<evidence type="ECO:0000259" key="8">
    <source>
        <dbReference type="SMART" id="SM00829"/>
    </source>
</evidence>
<dbReference type="Pfam" id="PF08240">
    <property type="entry name" value="ADH_N"/>
    <property type="match status" value="1"/>
</dbReference>
<comment type="cofactor">
    <cofactor evidence="1 7">
        <name>Zn(2+)</name>
        <dbReference type="ChEBI" id="CHEBI:29105"/>
    </cofactor>
</comment>
<protein>
    <recommendedName>
        <fullName evidence="8">Enoyl reductase (ER) domain-containing protein</fullName>
    </recommendedName>
</protein>
<evidence type="ECO:0000256" key="7">
    <source>
        <dbReference type="RuleBase" id="RU361277"/>
    </source>
</evidence>
<dbReference type="EMBL" id="JBBPBN010000005">
    <property type="protein sequence ID" value="KAK9037648.1"/>
    <property type="molecule type" value="Genomic_DNA"/>
</dbReference>
<name>A0ABR2TJI7_9ROSI</name>
<dbReference type="SUPFAM" id="SSF49899">
    <property type="entry name" value="Concanavalin A-like lectins/glucanases"/>
    <property type="match status" value="1"/>
</dbReference>
<comment type="caution">
    <text evidence="9">The sequence shown here is derived from an EMBL/GenBank/DDBJ whole genome shotgun (WGS) entry which is preliminary data.</text>
</comment>
<dbReference type="InterPro" id="IPR013149">
    <property type="entry name" value="ADH-like_C"/>
</dbReference>
<feature type="domain" description="Enoyl reductase (ER)" evidence="8">
    <location>
        <begin position="23"/>
        <end position="351"/>
    </location>
</feature>
<dbReference type="PANTHER" id="PTHR42683">
    <property type="entry name" value="ALDEHYDE REDUCTASE"/>
    <property type="match status" value="1"/>
</dbReference>
<dbReference type="Gene3D" id="3.90.180.10">
    <property type="entry name" value="Medium-chain alcohol dehydrogenases, catalytic domain"/>
    <property type="match status" value="1"/>
</dbReference>
<dbReference type="CDD" id="cd05283">
    <property type="entry name" value="CAD1"/>
    <property type="match status" value="1"/>
</dbReference>
<comment type="similarity">
    <text evidence="2 7">Belongs to the zinc-containing alcohol dehydrogenase family.</text>
</comment>
<dbReference type="InterPro" id="IPR011032">
    <property type="entry name" value="GroES-like_sf"/>
</dbReference>
<dbReference type="Pfam" id="PF00107">
    <property type="entry name" value="ADH_zinc_N"/>
    <property type="match status" value="1"/>
</dbReference>
<keyword evidence="5 7" id="KW-0862">Zinc</keyword>
<evidence type="ECO:0000256" key="2">
    <source>
        <dbReference type="ARBA" id="ARBA00008072"/>
    </source>
</evidence>
<keyword evidence="4 7" id="KW-0479">Metal-binding</keyword>
<dbReference type="InterPro" id="IPR013320">
    <property type="entry name" value="ConA-like_dom_sf"/>
</dbReference>
<proteinExistence type="inferred from homology"/>
<dbReference type="Proteomes" id="UP001396334">
    <property type="component" value="Unassembled WGS sequence"/>
</dbReference>
<evidence type="ECO:0000256" key="4">
    <source>
        <dbReference type="ARBA" id="ARBA00022723"/>
    </source>
</evidence>
<evidence type="ECO:0000256" key="5">
    <source>
        <dbReference type="ARBA" id="ARBA00022833"/>
    </source>
</evidence>
<dbReference type="InterPro" id="IPR047109">
    <property type="entry name" value="CAD-like"/>
</dbReference>
<evidence type="ECO:0000256" key="1">
    <source>
        <dbReference type="ARBA" id="ARBA00001947"/>
    </source>
</evidence>
<dbReference type="InterPro" id="IPR014895">
    <property type="entry name" value="Alginate_lyase_2"/>
</dbReference>
<dbReference type="InterPro" id="IPR020843">
    <property type="entry name" value="ER"/>
</dbReference>
<dbReference type="SUPFAM" id="SSF50129">
    <property type="entry name" value="GroES-like"/>
    <property type="match status" value="1"/>
</dbReference>
<dbReference type="InterPro" id="IPR013154">
    <property type="entry name" value="ADH-like_N"/>
</dbReference>
<keyword evidence="6" id="KW-0560">Oxidoreductase</keyword>